<dbReference type="InterPro" id="IPR003142">
    <property type="entry name" value="BPL_C"/>
</dbReference>
<gene>
    <name evidence="3" type="ORF">UFOPK1392_00796</name>
</gene>
<sequence>MADVQGSFATSAIPGTRFTDIRWVAETGSTNADLLEQARSGAADGLVLVADHQHSGRGRLDRSWVAPPGSSLLVSVLLRDQLDATTVFLLPAAVGVASVEACAEVAGVTAGLKWPNDLVASAGEHADRKLSGVLAESLVSDGRIDAVVVGMGLNVNWPPVLPSELANSATALNLLLGRPIDREQLLIEWLRRFDHWLTVLAGPSGPKVLLEALRVHSATIGRAVRVEFSDHSVEGTATSIDDEGRVHVVPFDGSPELSVSVGDVVHLRPIL</sequence>
<proteinExistence type="predicted"/>
<dbReference type="CDD" id="cd16442">
    <property type="entry name" value="BPL"/>
    <property type="match status" value="1"/>
</dbReference>
<dbReference type="Gene3D" id="3.30.930.10">
    <property type="entry name" value="Bira Bifunctional Protein, Domain 2"/>
    <property type="match status" value="1"/>
</dbReference>
<dbReference type="InterPro" id="IPR004143">
    <property type="entry name" value="BPL_LPL_catalytic"/>
</dbReference>
<evidence type="ECO:0000313" key="3">
    <source>
        <dbReference type="EMBL" id="CAB4323052.1"/>
    </source>
</evidence>
<dbReference type="GO" id="GO:0004077">
    <property type="term" value="F:biotin--[biotin carboxyl-carrier protein] ligase activity"/>
    <property type="evidence" value="ECO:0007669"/>
    <property type="project" value="InterPro"/>
</dbReference>
<dbReference type="PROSITE" id="PS51733">
    <property type="entry name" value="BPL_LPL_CATALYTIC"/>
    <property type="match status" value="1"/>
</dbReference>
<dbReference type="PANTHER" id="PTHR12835">
    <property type="entry name" value="BIOTIN PROTEIN LIGASE"/>
    <property type="match status" value="1"/>
</dbReference>
<evidence type="ECO:0000259" key="2">
    <source>
        <dbReference type="PROSITE" id="PS51733"/>
    </source>
</evidence>
<dbReference type="GO" id="GO:0005737">
    <property type="term" value="C:cytoplasm"/>
    <property type="evidence" value="ECO:0007669"/>
    <property type="project" value="TreeGrafter"/>
</dbReference>
<dbReference type="Pfam" id="PF02237">
    <property type="entry name" value="BPL_C"/>
    <property type="match status" value="1"/>
</dbReference>
<organism evidence="3">
    <name type="scientific">freshwater metagenome</name>
    <dbReference type="NCBI Taxonomy" id="449393"/>
    <lineage>
        <taxon>unclassified sequences</taxon>
        <taxon>metagenomes</taxon>
        <taxon>ecological metagenomes</taxon>
    </lineage>
</organism>
<dbReference type="AlphaFoldDB" id="A0A6J5YHI5"/>
<dbReference type="Pfam" id="PF03099">
    <property type="entry name" value="BPL_LplA_LipB"/>
    <property type="match status" value="1"/>
</dbReference>
<keyword evidence="1" id="KW-0436">Ligase</keyword>
<dbReference type="PANTHER" id="PTHR12835:SF5">
    <property type="entry name" value="BIOTIN--PROTEIN LIGASE"/>
    <property type="match status" value="1"/>
</dbReference>
<name>A0A6J5YHI5_9ZZZZ</name>
<dbReference type="InterPro" id="IPR045864">
    <property type="entry name" value="aa-tRNA-synth_II/BPL/LPL"/>
</dbReference>
<accession>A0A6J5YHI5</accession>
<dbReference type="NCBIfam" id="TIGR00121">
    <property type="entry name" value="birA_ligase"/>
    <property type="match status" value="1"/>
</dbReference>
<reference evidence="3" key="1">
    <citation type="submission" date="2020-05" db="EMBL/GenBank/DDBJ databases">
        <authorList>
            <person name="Chiriac C."/>
            <person name="Salcher M."/>
            <person name="Ghai R."/>
            <person name="Kavagutti S V."/>
        </authorList>
    </citation>
    <scope>NUCLEOTIDE SEQUENCE</scope>
</reference>
<dbReference type="EMBL" id="CAEMXZ010000025">
    <property type="protein sequence ID" value="CAB4323052.1"/>
    <property type="molecule type" value="Genomic_DNA"/>
</dbReference>
<protein>
    <submittedName>
        <fullName evidence="3">Unannotated protein</fullName>
    </submittedName>
</protein>
<dbReference type="SUPFAM" id="SSF55681">
    <property type="entry name" value="Class II aaRS and biotin synthetases"/>
    <property type="match status" value="1"/>
</dbReference>
<evidence type="ECO:0000256" key="1">
    <source>
        <dbReference type="ARBA" id="ARBA00022598"/>
    </source>
</evidence>
<dbReference type="Gene3D" id="2.30.30.100">
    <property type="match status" value="1"/>
</dbReference>
<feature type="domain" description="BPL/LPL catalytic" evidence="2">
    <location>
        <begin position="16"/>
        <end position="201"/>
    </location>
</feature>
<dbReference type="InterPro" id="IPR004408">
    <property type="entry name" value="Biotin_CoA_COase_ligase"/>
</dbReference>